<dbReference type="CDD" id="cd02981">
    <property type="entry name" value="PDI_b_family"/>
    <property type="match status" value="1"/>
</dbReference>
<dbReference type="InterPro" id="IPR036249">
    <property type="entry name" value="Thioredoxin-like_sf"/>
</dbReference>
<evidence type="ECO:0000256" key="10">
    <source>
        <dbReference type="ARBA" id="ARBA00023284"/>
    </source>
</evidence>
<protein>
    <recommendedName>
        <fullName evidence="4 13">Protein disulfide-isomerase</fullName>
        <ecNumber evidence="4 13">5.3.4.1</ecNumber>
    </recommendedName>
</protein>
<dbReference type="SUPFAM" id="SSF52833">
    <property type="entry name" value="Thioredoxin-like"/>
    <property type="match status" value="4"/>
</dbReference>
<evidence type="ECO:0000256" key="9">
    <source>
        <dbReference type="ARBA" id="ARBA00023235"/>
    </source>
</evidence>
<dbReference type="Pfam" id="PF13848">
    <property type="entry name" value="Thioredoxin_6"/>
    <property type="match status" value="1"/>
</dbReference>
<dbReference type="NCBIfam" id="TIGR01126">
    <property type="entry name" value="pdi_dom"/>
    <property type="match status" value="2"/>
</dbReference>
<keyword evidence="14" id="KW-1133">Transmembrane helix</keyword>
<dbReference type="InterPro" id="IPR005788">
    <property type="entry name" value="PDI_thioredoxin-like_dom"/>
</dbReference>
<comment type="similarity">
    <text evidence="3 12">Belongs to the protein disulfide isomerase family.</text>
</comment>
<dbReference type="Gene3D" id="3.40.30.10">
    <property type="entry name" value="Glutaredoxin"/>
    <property type="match status" value="4"/>
</dbReference>
<dbReference type="InterPro" id="IPR017937">
    <property type="entry name" value="Thioredoxin_CS"/>
</dbReference>
<dbReference type="GO" id="GO:0034976">
    <property type="term" value="P:response to endoplasmic reticulum stress"/>
    <property type="evidence" value="ECO:0007669"/>
    <property type="project" value="TreeGrafter"/>
</dbReference>
<feature type="disulfide bond" description="Redox-active" evidence="11">
    <location>
        <begin position="417"/>
        <end position="420"/>
    </location>
</feature>
<evidence type="ECO:0000313" key="17">
    <source>
        <dbReference type="Proteomes" id="UP000008909"/>
    </source>
</evidence>
<keyword evidence="5" id="KW-0732">Signal</keyword>
<dbReference type="AlphaFoldDB" id="G7Y4W9"/>
<dbReference type="EC" id="5.3.4.1" evidence="4 13"/>
<evidence type="ECO:0000256" key="8">
    <source>
        <dbReference type="ARBA" id="ARBA00023157"/>
    </source>
</evidence>
<reference evidence="16" key="1">
    <citation type="journal article" date="2011" name="Genome Biol.">
        <title>The draft genome of the carcinogenic human liver fluke Clonorchis sinensis.</title>
        <authorList>
            <person name="Wang X."/>
            <person name="Chen W."/>
            <person name="Huang Y."/>
            <person name="Sun J."/>
            <person name="Men J."/>
            <person name="Liu H."/>
            <person name="Luo F."/>
            <person name="Guo L."/>
            <person name="Lv X."/>
            <person name="Deng C."/>
            <person name="Zhou C."/>
            <person name="Fan Y."/>
            <person name="Li X."/>
            <person name="Huang L."/>
            <person name="Hu Y."/>
            <person name="Liang C."/>
            <person name="Hu X."/>
            <person name="Xu J."/>
            <person name="Yu X."/>
        </authorList>
    </citation>
    <scope>NUCLEOTIDE SEQUENCE [LARGE SCALE GENOMIC DNA]</scope>
    <source>
        <strain evidence="16">Henan</strain>
    </source>
</reference>
<evidence type="ECO:0000256" key="2">
    <source>
        <dbReference type="ARBA" id="ARBA00004319"/>
    </source>
</evidence>
<feature type="domain" description="Thioredoxin" evidence="15">
    <location>
        <begin position="23"/>
        <end position="155"/>
    </location>
</feature>
<dbReference type="NCBIfam" id="TIGR01130">
    <property type="entry name" value="ER_PDI_fam"/>
    <property type="match status" value="1"/>
</dbReference>
<dbReference type="InterPro" id="IPR005792">
    <property type="entry name" value="Prot_disulphide_isomerase"/>
</dbReference>
<dbReference type="PANTHER" id="PTHR18929">
    <property type="entry name" value="PROTEIN DISULFIDE ISOMERASE"/>
    <property type="match status" value="1"/>
</dbReference>
<evidence type="ECO:0000256" key="3">
    <source>
        <dbReference type="ARBA" id="ARBA00006347"/>
    </source>
</evidence>
<dbReference type="CDD" id="cd02961">
    <property type="entry name" value="PDI_a_family"/>
    <property type="match status" value="1"/>
</dbReference>
<keyword evidence="14" id="KW-0472">Membrane</keyword>
<dbReference type="GO" id="GO:0006457">
    <property type="term" value="P:protein folding"/>
    <property type="evidence" value="ECO:0007669"/>
    <property type="project" value="TreeGrafter"/>
</dbReference>
<evidence type="ECO:0000256" key="6">
    <source>
        <dbReference type="ARBA" id="ARBA00022737"/>
    </source>
</evidence>
<name>G7Y4W9_CLOSI</name>
<evidence type="ECO:0000259" key="15">
    <source>
        <dbReference type="PROSITE" id="PS51352"/>
    </source>
</evidence>
<comment type="catalytic activity">
    <reaction evidence="1 13">
        <text>Catalyzes the rearrangement of -S-S- bonds in proteins.</text>
        <dbReference type="EC" id="5.3.4.1"/>
    </reaction>
</comment>
<evidence type="ECO:0000256" key="4">
    <source>
        <dbReference type="ARBA" id="ARBA00012723"/>
    </source>
</evidence>
<sequence length="508" mass="56719">VDSGRRVNSWAVLHTCSSFWLVASMGRLLIFLSLVTIVWGKTELTEENNVAVLTKEQFDQVLDEYQYVMVKFYAPWCGHCKALQPEYEKAAGMLKSSDLDVLVAKVDATVETELASAHGVSGYPTLKFRKNGSWISYSGERTAEAIVDWIKNKSQPALHVMNTVEEVENFVKSADVVVVGFIKVPRGNAYRVLEEIADEMDGIPFGVIASQVAFDKYGVKSDVLISLFKSFDEGRVDFEHTVDKGTLSEFIQMESISLVVDFSQDVAGKVFGSPVRKHLVAFVPKSGPYGEMKTKMETVAKKFKGRVHFIIIDTDIEDHLRILEFFGMTKEDVPGYRLIDLADDMTKFKPSSSEFDEHLMETFVDGVLSGSVKPFLMSQDIPEESSEPVRVLVGKNYNEITQDQSKAVFVKLYAPWCGHCKNLAPIWEKVGEAYKDQDDIIIAKMDATVNEAEGLKVHSFPTLKYYAKGSSEAVDYSGERTLEALKEFVDSEGKSGTAGKSKEPKDEL</sequence>
<keyword evidence="10 11" id="KW-0676">Redox-active center</keyword>
<gene>
    <name evidence="16" type="ORF">CLF_101068</name>
</gene>
<accession>G7Y4W9</accession>
<dbReference type="Pfam" id="PF00085">
    <property type="entry name" value="Thioredoxin"/>
    <property type="match status" value="2"/>
</dbReference>
<organism evidence="16 17">
    <name type="scientific">Clonorchis sinensis</name>
    <name type="common">Chinese liver fluke</name>
    <dbReference type="NCBI Taxonomy" id="79923"/>
    <lineage>
        <taxon>Eukaryota</taxon>
        <taxon>Metazoa</taxon>
        <taxon>Spiralia</taxon>
        <taxon>Lophotrochozoa</taxon>
        <taxon>Platyhelminthes</taxon>
        <taxon>Trematoda</taxon>
        <taxon>Digenea</taxon>
        <taxon>Opisthorchiida</taxon>
        <taxon>Opisthorchiata</taxon>
        <taxon>Opisthorchiidae</taxon>
        <taxon>Clonorchis</taxon>
    </lineage>
</organism>
<evidence type="ECO:0000256" key="14">
    <source>
        <dbReference type="SAM" id="Phobius"/>
    </source>
</evidence>
<dbReference type="GO" id="GO:0005788">
    <property type="term" value="C:endoplasmic reticulum lumen"/>
    <property type="evidence" value="ECO:0007669"/>
    <property type="project" value="UniProtKB-SubCell"/>
</dbReference>
<keyword evidence="7" id="KW-0256">Endoplasmic reticulum</keyword>
<keyword evidence="8 11" id="KW-1015">Disulfide bond</keyword>
<proteinExistence type="inferred from homology"/>
<feature type="disulfide bond" description="Redox-active" evidence="11">
    <location>
        <begin position="77"/>
        <end position="80"/>
    </location>
</feature>
<dbReference type="FunFam" id="3.40.30.10:FF:000023">
    <property type="entry name" value="Protein disulfide-isomerase"/>
    <property type="match status" value="1"/>
</dbReference>
<evidence type="ECO:0000256" key="1">
    <source>
        <dbReference type="ARBA" id="ARBA00001182"/>
    </source>
</evidence>
<dbReference type="CDD" id="cd02995">
    <property type="entry name" value="PDI_a_PDI_a'_C"/>
    <property type="match status" value="1"/>
</dbReference>
<keyword evidence="17" id="KW-1185">Reference proteome</keyword>
<dbReference type="GO" id="GO:0003756">
    <property type="term" value="F:protein disulfide isomerase activity"/>
    <property type="evidence" value="ECO:0007669"/>
    <property type="project" value="UniProtKB-EC"/>
</dbReference>
<reference key="2">
    <citation type="submission" date="2011-10" db="EMBL/GenBank/DDBJ databases">
        <title>The genome and transcriptome sequence of Clonorchis sinensis provide insights into the carcinogenic liver fluke.</title>
        <authorList>
            <person name="Wang X."/>
            <person name="Huang Y."/>
            <person name="Chen W."/>
            <person name="Liu H."/>
            <person name="Guo L."/>
            <person name="Chen Y."/>
            <person name="Luo F."/>
            <person name="Zhou W."/>
            <person name="Sun J."/>
            <person name="Mao Q."/>
            <person name="Liang P."/>
            <person name="Zhou C."/>
            <person name="Tian Y."/>
            <person name="Men J."/>
            <person name="Lv X."/>
            <person name="Huang L."/>
            <person name="Zhou J."/>
            <person name="Hu Y."/>
            <person name="Li R."/>
            <person name="Zhang F."/>
            <person name="Lei H."/>
            <person name="Li X."/>
            <person name="Hu X."/>
            <person name="Liang C."/>
            <person name="Xu J."/>
            <person name="Wu Z."/>
            <person name="Yu X."/>
        </authorList>
    </citation>
    <scope>NUCLEOTIDE SEQUENCE</scope>
    <source>
        <strain>Henan</strain>
    </source>
</reference>
<dbReference type="FunFam" id="3.40.30.10:FF:000042">
    <property type="entry name" value="protein disulfide-isomerase A2"/>
    <property type="match status" value="1"/>
</dbReference>
<evidence type="ECO:0000313" key="16">
    <source>
        <dbReference type="EMBL" id="GAA48005.1"/>
    </source>
</evidence>
<evidence type="ECO:0000256" key="5">
    <source>
        <dbReference type="ARBA" id="ARBA00022729"/>
    </source>
</evidence>
<keyword evidence="6" id="KW-0677">Repeat</keyword>
<dbReference type="PROSITE" id="PS51352">
    <property type="entry name" value="THIOREDOXIN_2"/>
    <property type="match status" value="2"/>
</dbReference>
<feature type="transmembrane region" description="Helical" evidence="14">
    <location>
        <begin position="12"/>
        <end position="39"/>
    </location>
</feature>
<dbReference type="Proteomes" id="UP000008909">
    <property type="component" value="Unassembled WGS sequence"/>
</dbReference>
<evidence type="ECO:0000256" key="12">
    <source>
        <dbReference type="RuleBase" id="RU004208"/>
    </source>
</evidence>
<dbReference type="InterPro" id="IPR013766">
    <property type="entry name" value="Thioredoxin_domain"/>
</dbReference>
<keyword evidence="9 13" id="KW-0413">Isomerase</keyword>
<evidence type="ECO:0000256" key="11">
    <source>
        <dbReference type="PIRSR" id="PIRSR605792-51"/>
    </source>
</evidence>
<dbReference type="PROSITE" id="PS00194">
    <property type="entry name" value="THIOREDOXIN_1"/>
    <property type="match status" value="2"/>
</dbReference>
<evidence type="ECO:0000256" key="7">
    <source>
        <dbReference type="ARBA" id="ARBA00022824"/>
    </source>
</evidence>
<dbReference type="FunFam" id="3.40.30.10:FF:000027">
    <property type="entry name" value="protein disulfide-isomerase A2"/>
    <property type="match status" value="1"/>
</dbReference>
<feature type="domain" description="Thioredoxin" evidence="15">
    <location>
        <begin position="367"/>
        <end position="494"/>
    </location>
</feature>
<dbReference type="PRINTS" id="PR00421">
    <property type="entry name" value="THIOREDOXIN"/>
</dbReference>
<keyword evidence="14" id="KW-0812">Transmembrane</keyword>
<feature type="non-terminal residue" evidence="16">
    <location>
        <position position="1"/>
    </location>
</feature>
<dbReference type="CDD" id="cd02982">
    <property type="entry name" value="PDI_b'_family"/>
    <property type="match status" value="1"/>
</dbReference>
<comment type="subcellular location">
    <subcellularLocation>
        <location evidence="2">Endoplasmic reticulum lumen</location>
    </subcellularLocation>
</comment>
<dbReference type="PANTHER" id="PTHR18929:SF240">
    <property type="entry name" value="PROTEIN DISULFIDE-ISOMERASE"/>
    <property type="match status" value="1"/>
</dbReference>
<dbReference type="EMBL" id="DF142864">
    <property type="protein sequence ID" value="GAA48005.1"/>
    <property type="molecule type" value="Genomic_DNA"/>
</dbReference>
<evidence type="ECO:0000256" key="13">
    <source>
        <dbReference type="RuleBase" id="RU361130"/>
    </source>
</evidence>